<reference evidence="4" key="2">
    <citation type="submission" date="2021-04" db="EMBL/GenBank/DDBJ databases">
        <authorList>
            <person name="Gilroy R."/>
        </authorList>
    </citation>
    <scope>NUCLEOTIDE SEQUENCE</scope>
    <source>
        <strain evidence="4">USAMLcec3-2134</strain>
    </source>
</reference>
<dbReference type="Gene3D" id="3.10.580.10">
    <property type="entry name" value="CBS-domain"/>
    <property type="match status" value="1"/>
</dbReference>
<dbReference type="SUPFAM" id="SSF54631">
    <property type="entry name" value="CBS-domain pair"/>
    <property type="match status" value="1"/>
</dbReference>
<dbReference type="EMBL" id="DWXE01000043">
    <property type="protein sequence ID" value="HJB92158.1"/>
    <property type="molecule type" value="Genomic_DNA"/>
</dbReference>
<dbReference type="PANTHER" id="PTHR43080">
    <property type="entry name" value="CBS DOMAIN-CONTAINING PROTEIN CBSX3, MITOCHONDRIAL"/>
    <property type="match status" value="1"/>
</dbReference>
<dbReference type="Pfam" id="PF00571">
    <property type="entry name" value="CBS"/>
    <property type="match status" value="2"/>
</dbReference>
<dbReference type="InterPro" id="IPR051257">
    <property type="entry name" value="Diverse_CBS-Domain"/>
</dbReference>
<dbReference type="AlphaFoldDB" id="A0A9D2MSF7"/>
<dbReference type="PROSITE" id="PS51371">
    <property type="entry name" value="CBS"/>
    <property type="match status" value="1"/>
</dbReference>
<keyword evidence="1 2" id="KW-0129">CBS domain</keyword>
<reference evidence="4" key="1">
    <citation type="journal article" date="2021" name="PeerJ">
        <title>Extensive microbial diversity within the chicken gut microbiome revealed by metagenomics and culture.</title>
        <authorList>
            <person name="Gilroy R."/>
            <person name="Ravi A."/>
            <person name="Getino M."/>
            <person name="Pursley I."/>
            <person name="Horton D.L."/>
            <person name="Alikhan N.F."/>
            <person name="Baker D."/>
            <person name="Gharbi K."/>
            <person name="Hall N."/>
            <person name="Watson M."/>
            <person name="Adriaenssens E.M."/>
            <person name="Foster-Nyarko E."/>
            <person name="Jarju S."/>
            <person name="Secka A."/>
            <person name="Antonio M."/>
            <person name="Oren A."/>
            <person name="Chaudhuri R.R."/>
            <person name="La Ragione R."/>
            <person name="Hildebrand F."/>
            <person name="Pallen M.J."/>
        </authorList>
    </citation>
    <scope>NUCLEOTIDE SEQUENCE</scope>
    <source>
        <strain evidence="4">USAMLcec3-2134</strain>
    </source>
</reference>
<gene>
    <name evidence="4" type="ORF">H9763_11935</name>
</gene>
<dbReference type="Proteomes" id="UP000886883">
    <property type="component" value="Unassembled WGS sequence"/>
</dbReference>
<evidence type="ECO:0000313" key="5">
    <source>
        <dbReference type="Proteomes" id="UP000886883"/>
    </source>
</evidence>
<sequence length="149" mass="17024">MNILFFLTPKSEVSYVREDDTLRQAVEKMEYHGYAAVPLLSVDGRYIGTLTDGDVLWGLKELDFPRLHEMEDISVMEIRRSRDNKPVHINVDMEGLMDKVAVQNFVPVVDDDKVFIGIVTRRDVIHYLAGRRKKESMTPSGAKKEAAAR</sequence>
<protein>
    <submittedName>
        <fullName evidence="4">CBS domain-containing protein</fullName>
    </submittedName>
</protein>
<feature type="domain" description="CBS" evidence="3">
    <location>
        <begin position="7"/>
        <end position="70"/>
    </location>
</feature>
<comment type="caution">
    <text evidence="4">The sequence shown here is derived from an EMBL/GenBank/DDBJ whole genome shotgun (WGS) entry which is preliminary data.</text>
</comment>
<dbReference type="InterPro" id="IPR046342">
    <property type="entry name" value="CBS_dom_sf"/>
</dbReference>
<evidence type="ECO:0000259" key="3">
    <source>
        <dbReference type="PROSITE" id="PS51371"/>
    </source>
</evidence>
<evidence type="ECO:0000256" key="1">
    <source>
        <dbReference type="ARBA" id="ARBA00023122"/>
    </source>
</evidence>
<proteinExistence type="predicted"/>
<evidence type="ECO:0000256" key="2">
    <source>
        <dbReference type="PROSITE-ProRule" id="PRU00703"/>
    </source>
</evidence>
<dbReference type="PANTHER" id="PTHR43080:SF26">
    <property type="entry name" value="REGULATORY PROTEIN"/>
    <property type="match status" value="1"/>
</dbReference>
<name>A0A9D2MSF7_9FIRM</name>
<dbReference type="InterPro" id="IPR000644">
    <property type="entry name" value="CBS_dom"/>
</dbReference>
<evidence type="ECO:0000313" key="4">
    <source>
        <dbReference type="EMBL" id="HJB92158.1"/>
    </source>
</evidence>
<accession>A0A9D2MSF7</accession>
<organism evidence="4 5">
    <name type="scientific">Candidatus Eisenbergiella merdigallinarum</name>
    <dbReference type="NCBI Taxonomy" id="2838552"/>
    <lineage>
        <taxon>Bacteria</taxon>
        <taxon>Bacillati</taxon>
        <taxon>Bacillota</taxon>
        <taxon>Clostridia</taxon>
        <taxon>Lachnospirales</taxon>
        <taxon>Lachnospiraceae</taxon>
        <taxon>Eisenbergiella</taxon>
    </lineage>
</organism>
<dbReference type="CDD" id="cd09834">
    <property type="entry name" value="CBS_pair_bac"/>
    <property type="match status" value="1"/>
</dbReference>
<dbReference type="SMART" id="SM00116">
    <property type="entry name" value="CBS"/>
    <property type="match status" value="2"/>
</dbReference>